<gene>
    <name evidence="1" type="ORF">FBZ88_111119</name>
</gene>
<organism evidence="1 2">
    <name type="scientific">Nitrospirillum amazonense</name>
    <dbReference type="NCBI Taxonomy" id="28077"/>
    <lineage>
        <taxon>Bacteria</taxon>
        <taxon>Pseudomonadati</taxon>
        <taxon>Pseudomonadota</taxon>
        <taxon>Alphaproteobacteria</taxon>
        <taxon>Rhodospirillales</taxon>
        <taxon>Azospirillaceae</taxon>
        <taxon>Nitrospirillum</taxon>
    </lineage>
</organism>
<protein>
    <submittedName>
        <fullName evidence="1">Uncharacterized protein</fullName>
    </submittedName>
</protein>
<dbReference type="Pfam" id="PF03692">
    <property type="entry name" value="CxxCxxCC"/>
    <property type="match status" value="1"/>
</dbReference>
<dbReference type="InterPro" id="IPR005358">
    <property type="entry name" value="Puta_zinc/iron-chelating_dom"/>
</dbReference>
<keyword evidence="2" id="KW-1185">Reference proteome</keyword>
<name>A0A560FTW4_9PROT</name>
<comment type="caution">
    <text evidence="1">The sequence shown here is derived from an EMBL/GenBank/DDBJ whole genome shotgun (WGS) entry which is preliminary data.</text>
</comment>
<dbReference type="AlphaFoldDB" id="A0A560FTW4"/>
<evidence type="ECO:0000313" key="2">
    <source>
        <dbReference type="Proteomes" id="UP000316545"/>
    </source>
</evidence>
<dbReference type="Proteomes" id="UP000316545">
    <property type="component" value="Unassembled WGS sequence"/>
</dbReference>
<proteinExistence type="predicted"/>
<sequence>MNEHDMISANNLGPPASLDQNVIPCDGCVLCCKSDQVILHPEAGDNLLSYVWDLVASPLYPGQVVPALKRDPATGHCVYLAGNGCSIHDRRPAVCRRFHCARTALALERLPRDTVKALARRGDVFDEALLARGRDRLQYARERGLESVLDTDQQVAAFERIAAMPVRTPQRRPRRR</sequence>
<dbReference type="EMBL" id="VITO01000011">
    <property type="protein sequence ID" value="TWB25042.1"/>
    <property type="molecule type" value="Genomic_DNA"/>
</dbReference>
<accession>A0A560FTW4</accession>
<reference evidence="1 2" key="1">
    <citation type="submission" date="2019-06" db="EMBL/GenBank/DDBJ databases">
        <title>Genomic Encyclopedia of Type Strains, Phase IV (KMG-V): Genome sequencing to study the core and pangenomes of soil and plant-associated prokaryotes.</title>
        <authorList>
            <person name="Whitman W."/>
        </authorList>
    </citation>
    <scope>NUCLEOTIDE SEQUENCE [LARGE SCALE GENOMIC DNA]</scope>
    <source>
        <strain evidence="1 2">BR 11865</strain>
    </source>
</reference>
<evidence type="ECO:0000313" key="1">
    <source>
        <dbReference type="EMBL" id="TWB25042.1"/>
    </source>
</evidence>